<feature type="region of interest" description="Disordered" evidence="1">
    <location>
        <begin position="24"/>
        <end position="47"/>
    </location>
</feature>
<dbReference type="PROSITE" id="PS50943">
    <property type="entry name" value="HTH_CROC1"/>
    <property type="match status" value="1"/>
</dbReference>
<keyword evidence="4" id="KW-1185">Reference proteome</keyword>
<dbReference type="InterPro" id="IPR010982">
    <property type="entry name" value="Lambda_DNA-bd_dom_sf"/>
</dbReference>
<feature type="compositionally biased region" description="Polar residues" evidence="1">
    <location>
        <begin position="32"/>
        <end position="41"/>
    </location>
</feature>
<proteinExistence type="predicted"/>
<dbReference type="SMART" id="SM00530">
    <property type="entry name" value="HTH_XRE"/>
    <property type="match status" value="1"/>
</dbReference>
<name>A0A919ERN7_STRFL</name>
<accession>A0A919ERN7</accession>
<evidence type="ECO:0000313" key="3">
    <source>
        <dbReference type="EMBL" id="GHG15234.1"/>
    </source>
</evidence>
<feature type="domain" description="HTH cro/C1-type" evidence="2">
    <location>
        <begin position="12"/>
        <end position="43"/>
    </location>
</feature>
<dbReference type="Pfam" id="PF01381">
    <property type="entry name" value="HTH_3"/>
    <property type="match status" value="1"/>
</dbReference>
<sequence>MQENWQSVADALRASRLAMGLSQEELAERAGTSRSTIQNLESGHPRKRISRKMQEIATILGWPDAHIEQLLAGAASGPPAKEPPSAKPEASAPHADLPFAVAHELGIGDLVDSKVIELGDSDARIIVVVRAAEGATPEQLSQALEEWKRMQLQMINNEEVGG</sequence>
<dbReference type="AlphaFoldDB" id="A0A919ERN7"/>
<feature type="region of interest" description="Disordered" evidence="1">
    <location>
        <begin position="71"/>
        <end position="97"/>
    </location>
</feature>
<reference evidence="3" key="2">
    <citation type="submission" date="2020-09" db="EMBL/GenBank/DDBJ databases">
        <authorList>
            <person name="Sun Q."/>
            <person name="Ohkuma M."/>
        </authorList>
    </citation>
    <scope>NUCLEOTIDE SEQUENCE</scope>
    <source>
        <strain evidence="3">JCM 4122</strain>
    </source>
</reference>
<reference evidence="3" key="1">
    <citation type="journal article" date="2014" name="Int. J. Syst. Evol. Microbiol.">
        <title>Complete genome sequence of Corynebacterium casei LMG S-19264T (=DSM 44701T), isolated from a smear-ripened cheese.</title>
        <authorList>
            <consortium name="US DOE Joint Genome Institute (JGI-PGF)"/>
            <person name="Walter F."/>
            <person name="Albersmeier A."/>
            <person name="Kalinowski J."/>
            <person name="Ruckert C."/>
        </authorList>
    </citation>
    <scope>NUCLEOTIDE SEQUENCE</scope>
    <source>
        <strain evidence="3">JCM 4122</strain>
    </source>
</reference>
<dbReference type="SUPFAM" id="SSF47413">
    <property type="entry name" value="lambda repressor-like DNA-binding domains"/>
    <property type="match status" value="1"/>
</dbReference>
<dbReference type="GO" id="GO:0003677">
    <property type="term" value="F:DNA binding"/>
    <property type="evidence" value="ECO:0007669"/>
    <property type="project" value="InterPro"/>
</dbReference>
<evidence type="ECO:0000256" key="1">
    <source>
        <dbReference type="SAM" id="MobiDB-lite"/>
    </source>
</evidence>
<protein>
    <recommendedName>
        <fullName evidence="2">HTH cro/C1-type domain-containing protein</fullName>
    </recommendedName>
</protein>
<evidence type="ECO:0000313" key="4">
    <source>
        <dbReference type="Proteomes" id="UP000632849"/>
    </source>
</evidence>
<comment type="caution">
    <text evidence="3">The sequence shown here is derived from an EMBL/GenBank/DDBJ whole genome shotgun (WGS) entry which is preliminary data.</text>
</comment>
<dbReference type="InterPro" id="IPR001387">
    <property type="entry name" value="Cro/C1-type_HTH"/>
</dbReference>
<dbReference type="RefSeq" id="WP_190043581.1">
    <property type="nucleotide sequence ID" value="NZ_BNBE01000003.1"/>
</dbReference>
<gene>
    <name evidence="3" type="ORF">GCM10017667_55930</name>
</gene>
<dbReference type="EMBL" id="BNBE01000003">
    <property type="protein sequence ID" value="GHG15234.1"/>
    <property type="molecule type" value="Genomic_DNA"/>
</dbReference>
<dbReference type="CDD" id="cd00093">
    <property type="entry name" value="HTH_XRE"/>
    <property type="match status" value="1"/>
</dbReference>
<evidence type="ECO:0000259" key="2">
    <source>
        <dbReference type="PROSITE" id="PS50943"/>
    </source>
</evidence>
<organism evidence="3 4">
    <name type="scientific">Streptomyces filamentosus</name>
    <name type="common">Streptomyces roseosporus</name>
    <dbReference type="NCBI Taxonomy" id="67294"/>
    <lineage>
        <taxon>Bacteria</taxon>
        <taxon>Bacillati</taxon>
        <taxon>Actinomycetota</taxon>
        <taxon>Actinomycetes</taxon>
        <taxon>Kitasatosporales</taxon>
        <taxon>Streptomycetaceae</taxon>
        <taxon>Streptomyces</taxon>
    </lineage>
</organism>
<dbReference type="Gene3D" id="1.10.260.40">
    <property type="entry name" value="lambda repressor-like DNA-binding domains"/>
    <property type="match status" value="1"/>
</dbReference>
<dbReference type="Proteomes" id="UP000632849">
    <property type="component" value="Unassembled WGS sequence"/>
</dbReference>